<evidence type="ECO:0000313" key="1">
    <source>
        <dbReference type="EMBL" id="KAI4325067.1"/>
    </source>
</evidence>
<name>A0ACB9MND4_9MYRT</name>
<proteinExistence type="predicted"/>
<comment type="caution">
    <text evidence="1">The sequence shown here is derived from an EMBL/GenBank/DDBJ whole genome shotgun (WGS) entry which is preliminary data.</text>
</comment>
<reference evidence="2" key="1">
    <citation type="journal article" date="2023" name="Front. Plant Sci.">
        <title>Chromosomal-level genome assembly of Melastoma candidum provides insights into trichome evolution.</title>
        <authorList>
            <person name="Zhong Y."/>
            <person name="Wu W."/>
            <person name="Sun C."/>
            <person name="Zou P."/>
            <person name="Liu Y."/>
            <person name="Dai S."/>
            <person name="Zhou R."/>
        </authorList>
    </citation>
    <scope>NUCLEOTIDE SEQUENCE [LARGE SCALE GENOMIC DNA]</scope>
</reference>
<sequence length="134" mass="13514">MSSRVFVIVGILAAFLLLVSMEVAAGREMSGTAISERAATSKGEVGDDRGADVYPDQYGGYPGRGGGYGGYPGGGGGYPGGGGGYPGGGGGYGGRGGGYPGRCPYGRCCRRDYCRCCYYAGEAAEIHAEGKPLN</sequence>
<dbReference type="EMBL" id="CM042888">
    <property type="protein sequence ID" value="KAI4325067.1"/>
    <property type="molecule type" value="Genomic_DNA"/>
</dbReference>
<gene>
    <name evidence="1" type="ORF">MLD38_030495</name>
</gene>
<evidence type="ECO:0000313" key="2">
    <source>
        <dbReference type="Proteomes" id="UP001057402"/>
    </source>
</evidence>
<protein>
    <submittedName>
        <fullName evidence="1">Uncharacterized protein</fullName>
    </submittedName>
</protein>
<accession>A0ACB9MND4</accession>
<keyword evidence="2" id="KW-1185">Reference proteome</keyword>
<dbReference type="Proteomes" id="UP001057402">
    <property type="component" value="Chromosome 9"/>
</dbReference>
<organism evidence="1 2">
    <name type="scientific">Melastoma candidum</name>
    <dbReference type="NCBI Taxonomy" id="119954"/>
    <lineage>
        <taxon>Eukaryota</taxon>
        <taxon>Viridiplantae</taxon>
        <taxon>Streptophyta</taxon>
        <taxon>Embryophyta</taxon>
        <taxon>Tracheophyta</taxon>
        <taxon>Spermatophyta</taxon>
        <taxon>Magnoliopsida</taxon>
        <taxon>eudicotyledons</taxon>
        <taxon>Gunneridae</taxon>
        <taxon>Pentapetalae</taxon>
        <taxon>rosids</taxon>
        <taxon>malvids</taxon>
        <taxon>Myrtales</taxon>
        <taxon>Melastomataceae</taxon>
        <taxon>Melastomatoideae</taxon>
        <taxon>Melastomateae</taxon>
        <taxon>Melastoma</taxon>
    </lineage>
</organism>